<feature type="compositionally biased region" description="Low complexity" evidence="1">
    <location>
        <begin position="65"/>
        <end position="75"/>
    </location>
</feature>
<accession>A0A2K1JC38</accession>
<reference evidence="2 4" key="2">
    <citation type="journal article" date="2018" name="Plant J.">
        <title>The Physcomitrella patens chromosome-scale assembly reveals moss genome structure and evolution.</title>
        <authorList>
            <person name="Lang D."/>
            <person name="Ullrich K.K."/>
            <person name="Murat F."/>
            <person name="Fuchs J."/>
            <person name="Jenkins J."/>
            <person name="Haas F.B."/>
            <person name="Piednoel M."/>
            <person name="Gundlach H."/>
            <person name="Van Bel M."/>
            <person name="Meyberg R."/>
            <person name="Vives C."/>
            <person name="Morata J."/>
            <person name="Symeonidi A."/>
            <person name="Hiss M."/>
            <person name="Muchero W."/>
            <person name="Kamisugi Y."/>
            <person name="Saleh O."/>
            <person name="Blanc G."/>
            <person name="Decker E.L."/>
            <person name="van Gessel N."/>
            <person name="Grimwood J."/>
            <person name="Hayes R.D."/>
            <person name="Graham S.W."/>
            <person name="Gunter L.E."/>
            <person name="McDaniel S.F."/>
            <person name="Hoernstein S.N.W."/>
            <person name="Larsson A."/>
            <person name="Li F.W."/>
            <person name="Perroud P.F."/>
            <person name="Phillips J."/>
            <person name="Ranjan P."/>
            <person name="Rokshar D.S."/>
            <person name="Rothfels C.J."/>
            <person name="Schneider L."/>
            <person name="Shu S."/>
            <person name="Stevenson D.W."/>
            <person name="Thummler F."/>
            <person name="Tillich M."/>
            <person name="Villarreal Aguilar J.C."/>
            <person name="Widiez T."/>
            <person name="Wong G.K."/>
            <person name="Wymore A."/>
            <person name="Zhang Y."/>
            <person name="Zimmer A.D."/>
            <person name="Quatrano R.S."/>
            <person name="Mayer K.F.X."/>
            <person name="Goodstein D."/>
            <person name="Casacuberta J.M."/>
            <person name="Vandepoele K."/>
            <person name="Reski R."/>
            <person name="Cuming A.C."/>
            <person name="Tuskan G.A."/>
            <person name="Maumus F."/>
            <person name="Salse J."/>
            <person name="Schmutz J."/>
            <person name="Rensing S.A."/>
        </authorList>
    </citation>
    <scope>NUCLEOTIDE SEQUENCE [LARGE SCALE GENOMIC DNA]</scope>
    <source>
        <strain evidence="3 4">cv. Gransden 2004</strain>
    </source>
</reference>
<dbReference type="AlphaFoldDB" id="A0A2K1JC38"/>
<keyword evidence="4" id="KW-1185">Reference proteome</keyword>
<evidence type="ECO:0000313" key="3">
    <source>
        <dbReference type="EnsemblPlants" id="PAC:32927538.CDS.1"/>
    </source>
</evidence>
<feature type="region of interest" description="Disordered" evidence="1">
    <location>
        <begin position="49"/>
        <end position="111"/>
    </location>
</feature>
<evidence type="ECO:0000313" key="2">
    <source>
        <dbReference type="EMBL" id="PNR39089.1"/>
    </source>
</evidence>
<proteinExistence type="predicted"/>
<feature type="compositionally biased region" description="Low complexity" evidence="1">
    <location>
        <begin position="89"/>
        <end position="100"/>
    </location>
</feature>
<sequence>MITSHAKQGLPPANTPTSTPAASFGIHGAPIVAMKMARETLPKMMAPVHHLFQHSPPSPPPPLPSSTSPLTLKSTWNARNLTKSPPLEIANASSIANNSARSPQSYYKTHS</sequence>
<name>A0A2K1JC38_PHYPA</name>
<gene>
    <name evidence="2" type="ORF">PHYPA_019367</name>
</gene>
<organism evidence="2">
    <name type="scientific">Physcomitrium patens</name>
    <name type="common">Spreading-leaved earth moss</name>
    <name type="synonym">Physcomitrella patens</name>
    <dbReference type="NCBI Taxonomy" id="3218"/>
    <lineage>
        <taxon>Eukaryota</taxon>
        <taxon>Viridiplantae</taxon>
        <taxon>Streptophyta</taxon>
        <taxon>Embryophyta</taxon>
        <taxon>Bryophyta</taxon>
        <taxon>Bryophytina</taxon>
        <taxon>Bryopsida</taxon>
        <taxon>Funariidae</taxon>
        <taxon>Funariales</taxon>
        <taxon>Funariaceae</taxon>
        <taxon>Physcomitrium</taxon>
    </lineage>
</organism>
<reference evidence="2 4" key="1">
    <citation type="journal article" date="2008" name="Science">
        <title>The Physcomitrella genome reveals evolutionary insights into the conquest of land by plants.</title>
        <authorList>
            <person name="Rensing S."/>
            <person name="Lang D."/>
            <person name="Zimmer A."/>
            <person name="Terry A."/>
            <person name="Salamov A."/>
            <person name="Shapiro H."/>
            <person name="Nishiyama T."/>
            <person name="Perroud P.-F."/>
            <person name="Lindquist E."/>
            <person name="Kamisugi Y."/>
            <person name="Tanahashi T."/>
            <person name="Sakakibara K."/>
            <person name="Fujita T."/>
            <person name="Oishi K."/>
            <person name="Shin-I T."/>
            <person name="Kuroki Y."/>
            <person name="Toyoda A."/>
            <person name="Suzuki Y."/>
            <person name="Hashimoto A."/>
            <person name="Yamaguchi K."/>
            <person name="Sugano A."/>
            <person name="Kohara Y."/>
            <person name="Fujiyama A."/>
            <person name="Anterola A."/>
            <person name="Aoki S."/>
            <person name="Ashton N."/>
            <person name="Barbazuk W.B."/>
            <person name="Barker E."/>
            <person name="Bennetzen J."/>
            <person name="Bezanilla M."/>
            <person name="Blankenship R."/>
            <person name="Cho S.H."/>
            <person name="Dutcher S."/>
            <person name="Estelle M."/>
            <person name="Fawcett J.A."/>
            <person name="Gundlach H."/>
            <person name="Hanada K."/>
            <person name="Heyl A."/>
            <person name="Hicks K.A."/>
            <person name="Hugh J."/>
            <person name="Lohr M."/>
            <person name="Mayer K."/>
            <person name="Melkozernov A."/>
            <person name="Murata T."/>
            <person name="Nelson D."/>
            <person name="Pils B."/>
            <person name="Prigge M."/>
            <person name="Reiss B."/>
            <person name="Renner T."/>
            <person name="Rombauts S."/>
            <person name="Rushton P."/>
            <person name="Sanderfoot A."/>
            <person name="Schween G."/>
            <person name="Shiu S.-H."/>
            <person name="Stueber K."/>
            <person name="Theodoulou F.L."/>
            <person name="Tu H."/>
            <person name="Van de Peer Y."/>
            <person name="Verrier P.J."/>
            <person name="Waters E."/>
            <person name="Wood A."/>
            <person name="Yang L."/>
            <person name="Cove D."/>
            <person name="Cuming A."/>
            <person name="Hasebe M."/>
            <person name="Lucas S."/>
            <person name="Mishler D.B."/>
            <person name="Reski R."/>
            <person name="Grigoriev I."/>
            <person name="Quatrano R.S."/>
            <person name="Boore J.L."/>
        </authorList>
    </citation>
    <scope>NUCLEOTIDE SEQUENCE [LARGE SCALE GENOMIC DNA]</scope>
    <source>
        <strain evidence="3 4">cv. Gransden 2004</strain>
    </source>
</reference>
<dbReference type="EMBL" id="ABEU02000015">
    <property type="protein sequence ID" value="PNR39089.1"/>
    <property type="molecule type" value="Genomic_DNA"/>
</dbReference>
<dbReference type="InParanoid" id="A0A2K1JC38"/>
<feature type="compositionally biased region" description="Polar residues" evidence="1">
    <location>
        <begin position="101"/>
        <end position="111"/>
    </location>
</feature>
<dbReference type="Proteomes" id="UP000006727">
    <property type="component" value="Chromosome 15"/>
</dbReference>
<dbReference type="Gramene" id="Pp3c15_5600V3.1">
    <property type="protein sequence ID" value="PAC:32927538.CDS.1"/>
    <property type="gene ID" value="Pp3c15_5600"/>
</dbReference>
<evidence type="ECO:0000256" key="1">
    <source>
        <dbReference type="SAM" id="MobiDB-lite"/>
    </source>
</evidence>
<feature type="region of interest" description="Disordered" evidence="1">
    <location>
        <begin position="1"/>
        <end position="24"/>
    </location>
</feature>
<evidence type="ECO:0000313" key="4">
    <source>
        <dbReference type="Proteomes" id="UP000006727"/>
    </source>
</evidence>
<dbReference type="EnsemblPlants" id="Pp3c15_5600V3.1">
    <property type="protein sequence ID" value="PAC:32927538.CDS.1"/>
    <property type="gene ID" value="Pp3c15_5600"/>
</dbReference>
<protein>
    <submittedName>
        <fullName evidence="2 3">Uncharacterized protein</fullName>
    </submittedName>
</protein>
<feature type="compositionally biased region" description="Low complexity" evidence="1">
    <location>
        <begin position="11"/>
        <end position="23"/>
    </location>
</feature>
<reference evidence="3" key="3">
    <citation type="submission" date="2020-12" db="UniProtKB">
        <authorList>
            <consortium name="EnsemblPlants"/>
        </authorList>
    </citation>
    <scope>IDENTIFICATION</scope>
</reference>